<dbReference type="Gene3D" id="3.30.420.10">
    <property type="entry name" value="Ribonuclease H-like superfamily/Ribonuclease H"/>
    <property type="match status" value="1"/>
</dbReference>
<keyword evidence="2" id="KW-1185">Reference proteome</keyword>
<proteinExistence type="predicted"/>
<dbReference type="EMBL" id="KQ414747">
    <property type="protein sequence ID" value="KOC61865.1"/>
    <property type="molecule type" value="Genomic_DNA"/>
</dbReference>
<gene>
    <name evidence="1" type="ORF">WH47_05398</name>
</gene>
<dbReference type="InterPro" id="IPR036397">
    <property type="entry name" value="RNaseH_sf"/>
</dbReference>
<dbReference type="Proteomes" id="UP000053825">
    <property type="component" value="Unassembled WGS sequence"/>
</dbReference>
<dbReference type="AlphaFoldDB" id="A0A0L7QTC3"/>
<sequence length="72" mass="8535">VQEKLREFGWEILSGSLYSLDIAPSDYHLFRALQQLLVDNKFNSNVEKYFSEKRTKIYSGRIRNFIANYILS</sequence>
<evidence type="ECO:0008006" key="3">
    <source>
        <dbReference type="Google" id="ProtNLM"/>
    </source>
</evidence>
<feature type="non-terminal residue" evidence="1">
    <location>
        <position position="1"/>
    </location>
</feature>
<evidence type="ECO:0000313" key="1">
    <source>
        <dbReference type="EMBL" id="KOC61865.1"/>
    </source>
</evidence>
<protein>
    <recommendedName>
        <fullName evidence="3">Histone-lysine N-methyltransferase SETMAR</fullName>
    </recommendedName>
</protein>
<dbReference type="GO" id="GO:0003676">
    <property type="term" value="F:nucleic acid binding"/>
    <property type="evidence" value="ECO:0007669"/>
    <property type="project" value="InterPro"/>
</dbReference>
<evidence type="ECO:0000313" key="2">
    <source>
        <dbReference type="Proteomes" id="UP000053825"/>
    </source>
</evidence>
<name>A0A0L7QTC3_9HYME</name>
<accession>A0A0L7QTC3</accession>
<organism evidence="1 2">
    <name type="scientific">Habropoda laboriosa</name>
    <dbReference type="NCBI Taxonomy" id="597456"/>
    <lineage>
        <taxon>Eukaryota</taxon>
        <taxon>Metazoa</taxon>
        <taxon>Ecdysozoa</taxon>
        <taxon>Arthropoda</taxon>
        <taxon>Hexapoda</taxon>
        <taxon>Insecta</taxon>
        <taxon>Pterygota</taxon>
        <taxon>Neoptera</taxon>
        <taxon>Endopterygota</taxon>
        <taxon>Hymenoptera</taxon>
        <taxon>Apocrita</taxon>
        <taxon>Aculeata</taxon>
        <taxon>Apoidea</taxon>
        <taxon>Anthophila</taxon>
        <taxon>Apidae</taxon>
        <taxon>Habropoda</taxon>
    </lineage>
</organism>
<reference evidence="1 2" key="1">
    <citation type="submission" date="2015-07" db="EMBL/GenBank/DDBJ databases">
        <title>The genome of Habropoda laboriosa.</title>
        <authorList>
            <person name="Pan H."/>
            <person name="Kapheim K."/>
        </authorList>
    </citation>
    <scope>NUCLEOTIDE SEQUENCE [LARGE SCALE GENOMIC DNA]</scope>
    <source>
        <strain evidence="1">0110345459</strain>
    </source>
</reference>